<dbReference type="Pfam" id="PF02517">
    <property type="entry name" value="Rce1-like"/>
    <property type="match status" value="1"/>
</dbReference>
<feature type="transmembrane region" description="Helical" evidence="1">
    <location>
        <begin position="148"/>
        <end position="164"/>
    </location>
</feature>
<name>A0A9E8M233_9BACI</name>
<dbReference type="GO" id="GO:0008237">
    <property type="term" value="F:metallopeptidase activity"/>
    <property type="evidence" value="ECO:0007669"/>
    <property type="project" value="UniProtKB-KW"/>
</dbReference>
<dbReference type="AlphaFoldDB" id="A0A9E8M233"/>
<keyword evidence="3" id="KW-0482">Metalloprotease</keyword>
<keyword evidence="1" id="KW-0472">Membrane</keyword>
<feature type="transmembrane region" description="Helical" evidence="1">
    <location>
        <begin position="170"/>
        <end position="189"/>
    </location>
</feature>
<dbReference type="GO" id="GO:0080120">
    <property type="term" value="P:CAAX-box protein maturation"/>
    <property type="evidence" value="ECO:0007669"/>
    <property type="project" value="UniProtKB-ARBA"/>
</dbReference>
<protein>
    <submittedName>
        <fullName evidence="3">CPBP family intramembrane metalloprotease</fullName>
    </submittedName>
</protein>
<keyword evidence="4" id="KW-1185">Reference proteome</keyword>
<evidence type="ECO:0000313" key="4">
    <source>
        <dbReference type="Proteomes" id="UP001164726"/>
    </source>
</evidence>
<dbReference type="GO" id="GO:0004175">
    <property type="term" value="F:endopeptidase activity"/>
    <property type="evidence" value="ECO:0007669"/>
    <property type="project" value="UniProtKB-ARBA"/>
</dbReference>
<feature type="domain" description="CAAX prenyl protease 2/Lysostaphin resistance protein A-like" evidence="2">
    <location>
        <begin position="102"/>
        <end position="182"/>
    </location>
</feature>
<reference evidence="3" key="1">
    <citation type="submission" date="2022-09" db="EMBL/GenBank/DDBJ databases">
        <title>Complete Genomes of Fervidibacillus albus and Fervidibacillus halotolerans isolated from tidal flat sediments.</title>
        <authorList>
            <person name="Kwon K.K."/>
            <person name="Yang S.-H."/>
            <person name="Park M.J."/>
            <person name="Oh H.-M."/>
        </authorList>
    </citation>
    <scope>NUCLEOTIDE SEQUENCE</scope>
    <source>
        <strain evidence="3">MEBiC13594</strain>
    </source>
</reference>
<evidence type="ECO:0000256" key="1">
    <source>
        <dbReference type="SAM" id="Phobius"/>
    </source>
</evidence>
<dbReference type="EMBL" id="CP106877">
    <property type="protein sequence ID" value="WAA13791.1"/>
    <property type="molecule type" value="Genomic_DNA"/>
</dbReference>
<proteinExistence type="predicted"/>
<feature type="transmembrane region" description="Helical" evidence="1">
    <location>
        <begin position="59"/>
        <end position="81"/>
    </location>
</feature>
<dbReference type="InterPro" id="IPR003675">
    <property type="entry name" value="Rce1/LyrA-like_dom"/>
</dbReference>
<keyword evidence="3" id="KW-0378">Hydrolase</keyword>
<keyword evidence="1" id="KW-0812">Transmembrane</keyword>
<sequence>MTLKNRQKEIVAKLSDRELLLNFYITQLLILLIGLILARFLFGNWFYPFSLFDWYDRKIITIGAGVAFLVVSLDLLFMKFLPKSLYDDGGINERLFSNRKGWQIILMTLLVAFGEELLFRGILQMAFGLVVASLIFAFVHYRYLFRPFLFLNVVILSFVIGIIFHLTENLAVTVSMHFFIDCTLGFIIASKNNKKRC</sequence>
<dbReference type="KEGG" id="fhl:OE105_06740"/>
<keyword evidence="1" id="KW-1133">Transmembrane helix</keyword>
<feature type="transmembrane region" description="Helical" evidence="1">
    <location>
        <begin position="125"/>
        <end position="141"/>
    </location>
</feature>
<evidence type="ECO:0000259" key="2">
    <source>
        <dbReference type="Pfam" id="PF02517"/>
    </source>
</evidence>
<gene>
    <name evidence="3" type="ORF">OE105_06740</name>
</gene>
<organism evidence="3 4">
    <name type="scientific">Fervidibacillus halotolerans</name>
    <dbReference type="NCBI Taxonomy" id="2980027"/>
    <lineage>
        <taxon>Bacteria</taxon>
        <taxon>Bacillati</taxon>
        <taxon>Bacillota</taxon>
        <taxon>Bacilli</taxon>
        <taxon>Bacillales</taxon>
        <taxon>Bacillaceae</taxon>
        <taxon>Fervidibacillus</taxon>
    </lineage>
</organism>
<feature type="transmembrane region" description="Helical" evidence="1">
    <location>
        <begin position="102"/>
        <end position="119"/>
    </location>
</feature>
<accession>A0A9E8M233</accession>
<feature type="transmembrane region" description="Helical" evidence="1">
    <location>
        <begin position="21"/>
        <end position="47"/>
    </location>
</feature>
<keyword evidence="3" id="KW-0645">Protease</keyword>
<evidence type="ECO:0000313" key="3">
    <source>
        <dbReference type="EMBL" id="WAA13791.1"/>
    </source>
</evidence>
<dbReference type="Proteomes" id="UP001164726">
    <property type="component" value="Chromosome"/>
</dbReference>